<evidence type="ECO:0000256" key="2">
    <source>
        <dbReference type="ARBA" id="ARBA00010867"/>
    </source>
</evidence>
<evidence type="ECO:0000256" key="5">
    <source>
        <dbReference type="ARBA" id="ARBA00022946"/>
    </source>
</evidence>
<evidence type="ECO:0000256" key="4">
    <source>
        <dbReference type="ARBA" id="ARBA00022792"/>
    </source>
</evidence>
<keyword evidence="5" id="KW-0809">Transit peptide</keyword>
<comment type="subcellular location">
    <subcellularLocation>
        <location evidence="1">Mitochondrion inner membrane</location>
        <topology evidence="1">Single-pass membrane protein</topology>
    </subcellularLocation>
</comment>
<dbReference type="EMBL" id="JAAALK010000283">
    <property type="protein sequence ID" value="KAG8074297.1"/>
    <property type="molecule type" value="Genomic_DNA"/>
</dbReference>
<protein>
    <recommendedName>
        <fullName evidence="13">Mitochondrial import inner membrane translocase subunit Tim21</fullName>
    </recommendedName>
</protein>
<feature type="transmembrane region" description="Helical" evidence="10">
    <location>
        <begin position="129"/>
        <end position="148"/>
    </location>
</feature>
<evidence type="ECO:0000256" key="9">
    <source>
        <dbReference type="SAM" id="MobiDB-lite"/>
    </source>
</evidence>
<accession>A0A8J5VK42</accession>
<dbReference type="Proteomes" id="UP000729402">
    <property type="component" value="Unassembled WGS sequence"/>
</dbReference>
<keyword evidence="3 10" id="KW-0812">Transmembrane</keyword>
<gene>
    <name evidence="11" type="ORF">GUJ93_ZPchr0006g45783</name>
</gene>
<keyword evidence="6 10" id="KW-1133">Transmembrane helix</keyword>
<evidence type="ECO:0000256" key="1">
    <source>
        <dbReference type="ARBA" id="ARBA00004434"/>
    </source>
</evidence>
<organism evidence="11 12">
    <name type="scientific">Zizania palustris</name>
    <name type="common">Northern wild rice</name>
    <dbReference type="NCBI Taxonomy" id="103762"/>
    <lineage>
        <taxon>Eukaryota</taxon>
        <taxon>Viridiplantae</taxon>
        <taxon>Streptophyta</taxon>
        <taxon>Embryophyta</taxon>
        <taxon>Tracheophyta</taxon>
        <taxon>Spermatophyta</taxon>
        <taxon>Magnoliopsida</taxon>
        <taxon>Liliopsida</taxon>
        <taxon>Poales</taxon>
        <taxon>Poaceae</taxon>
        <taxon>BOP clade</taxon>
        <taxon>Oryzoideae</taxon>
        <taxon>Oryzeae</taxon>
        <taxon>Zizaniinae</taxon>
        <taxon>Zizania</taxon>
    </lineage>
</organism>
<dbReference type="Pfam" id="PF08294">
    <property type="entry name" value="TIM21"/>
    <property type="match status" value="1"/>
</dbReference>
<keyword evidence="8 10" id="KW-0472">Membrane</keyword>
<feature type="transmembrane region" description="Helical" evidence="10">
    <location>
        <begin position="328"/>
        <end position="350"/>
    </location>
</feature>
<proteinExistence type="inferred from homology"/>
<sequence length="591" mass="64938">MASRITRLLHHQRRRLLSTAAEASSRRPPRAPLGGAVSKHDAAKAEASYLLSSRQYMIKSNPSNPLTAQYDCHKVFSSLVRHSASYSTQASDQNPKEGRKDLSTVEDPFDAPTYNIPEKPVTFAEGASYSFVILAGLGIAAVAGYAVFKELIFEPKEYKIFGKALARVQNESQVTAKIGYPITGYGQETRNRAARQRIPNKVWTDEDGVEHVEVNFYIRGPHGAGKLLEAFSNHPQIKEVPETDRFLVRFAESDQHPRRTRRRKRGVVTGEMLAPLLGAGRSAWTGQDGGNAVTRQILKCTRWQLEETTDFITCPYHYSCDSDYPGDYHAAVGVLVAAFAAYCFISTLVFTVLELARSNAAGIRGIKRKYLLPSGPFLLPLVLLALAKGQRINAVFPLAQLGPALLLLLQASALAFRNEADGDIRYAVLEASTVSGVLHASLYLDAVLLPYYTGLEALRWSQFSGECASCLCRMEPLVVGGTTVRYRGLSKTALAIIFAMCSRMVCRIYGEDWLSAWTRSALECAGWVFVAADAVYLVGWVAADGGAVGVLAYSLVAGLVFLSVFGKVYRFLAWVETRQSQRKSNLCHSVV</sequence>
<reference evidence="11" key="1">
    <citation type="journal article" date="2021" name="bioRxiv">
        <title>Whole Genome Assembly and Annotation of Northern Wild Rice, Zizania palustris L., Supports a Whole Genome Duplication in the Zizania Genus.</title>
        <authorList>
            <person name="Haas M."/>
            <person name="Kono T."/>
            <person name="Macchietto M."/>
            <person name="Millas R."/>
            <person name="McGilp L."/>
            <person name="Shao M."/>
            <person name="Duquette J."/>
            <person name="Hirsch C.N."/>
            <person name="Kimball J."/>
        </authorList>
    </citation>
    <scope>NUCLEOTIDE SEQUENCE</scope>
    <source>
        <tissue evidence="11">Fresh leaf tissue</tissue>
    </source>
</reference>
<keyword evidence="4" id="KW-0999">Mitochondrion inner membrane</keyword>
<name>A0A8J5VK42_ZIZPA</name>
<feature type="transmembrane region" description="Helical" evidence="10">
    <location>
        <begin position="370"/>
        <end position="388"/>
    </location>
</feature>
<evidence type="ECO:0000256" key="6">
    <source>
        <dbReference type="ARBA" id="ARBA00022989"/>
    </source>
</evidence>
<evidence type="ECO:0008006" key="13">
    <source>
        <dbReference type="Google" id="ProtNLM"/>
    </source>
</evidence>
<reference evidence="11" key="2">
    <citation type="submission" date="2021-02" db="EMBL/GenBank/DDBJ databases">
        <authorList>
            <person name="Kimball J.A."/>
            <person name="Haas M.W."/>
            <person name="Macchietto M."/>
            <person name="Kono T."/>
            <person name="Duquette J."/>
            <person name="Shao M."/>
        </authorList>
    </citation>
    <scope>NUCLEOTIDE SEQUENCE</scope>
    <source>
        <tissue evidence="11">Fresh leaf tissue</tissue>
    </source>
</reference>
<evidence type="ECO:0000256" key="3">
    <source>
        <dbReference type="ARBA" id="ARBA00022692"/>
    </source>
</evidence>
<evidence type="ECO:0000256" key="10">
    <source>
        <dbReference type="SAM" id="Phobius"/>
    </source>
</evidence>
<comment type="caution">
    <text evidence="11">The sequence shown here is derived from an EMBL/GenBank/DDBJ whole genome shotgun (WGS) entry which is preliminary data.</text>
</comment>
<evidence type="ECO:0000256" key="7">
    <source>
        <dbReference type="ARBA" id="ARBA00023128"/>
    </source>
</evidence>
<keyword evidence="7" id="KW-0496">Mitochondrion</keyword>
<dbReference type="GO" id="GO:0030150">
    <property type="term" value="P:protein import into mitochondrial matrix"/>
    <property type="evidence" value="ECO:0007669"/>
    <property type="project" value="InterPro"/>
</dbReference>
<dbReference type="FunFam" id="3.10.450.320:FF:000002">
    <property type="entry name" value="Mitochondrial import inner membrane translocase subunit tim21"/>
    <property type="match status" value="1"/>
</dbReference>
<feature type="region of interest" description="Disordered" evidence="9">
    <location>
        <begin position="18"/>
        <end position="38"/>
    </location>
</feature>
<dbReference type="InterPro" id="IPR013261">
    <property type="entry name" value="Tim21"/>
</dbReference>
<keyword evidence="12" id="KW-1185">Reference proteome</keyword>
<dbReference type="OrthoDB" id="657942at2759"/>
<feature type="region of interest" description="Disordered" evidence="9">
    <location>
        <begin position="86"/>
        <end position="111"/>
    </location>
</feature>
<feature type="transmembrane region" description="Helical" evidence="10">
    <location>
        <begin position="394"/>
        <end position="416"/>
    </location>
</feature>
<feature type="transmembrane region" description="Helical" evidence="10">
    <location>
        <begin position="549"/>
        <end position="572"/>
    </location>
</feature>
<evidence type="ECO:0000256" key="8">
    <source>
        <dbReference type="ARBA" id="ARBA00023136"/>
    </source>
</evidence>
<evidence type="ECO:0000313" key="12">
    <source>
        <dbReference type="Proteomes" id="UP000729402"/>
    </source>
</evidence>
<feature type="transmembrane region" description="Helical" evidence="10">
    <location>
        <begin position="522"/>
        <end position="543"/>
    </location>
</feature>
<comment type="similarity">
    <text evidence="2">Belongs to the TIM21 family.</text>
</comment>
<dbReference type="PANTHER" id="PTHR37726">
    <property type="entry name" value="TRANSMEMBRANE PROTEIN"/>
    <property type="match status" value="1"/>
</dbReference>
<dbReference type="PANTHER" id="PTHR37726:SF1">
    <property type="entry name" value="TRANSMEMBRANE PROTEIN"/>
    <property type="match status" value="1"/>
</dbReference>
<dbReference type="AlphaFoldDB" id="A0A8J5VK42"/>
<dbReference type="GO" id="GO:0005744">
    <property type="term" value="C:TIM23 mitochondrial import inner membrane translocase complex"/>
    <property type="evidence" value="ECO:0007669"/>
    <property type="project" value="InterPro"/>
</dbReference>
<feature type="compositionally biased region" description="Basic and acidic residues" evidence="9">
    <location>
        <begin position="94"/>
        <end position="103"/>
    </location>
</feature>
<evidence type="ECO:0000313" key="11">
    <source>
        <dbReference type="EMBL" id="KAG8074297.1"/>
    </source>
</evidence>